<comment type="caution">
    <text evidence="2">The sequence shown here is derived from an EMBL/GenBank/DDBJ whole genome shotgun (WGS) entry which is preliminary data.</text>
</comment>
<proteinExistence type="predicted"/>
<feature type="region of interest" description="Disordered" evidence="1">
    <location>
        <begin position="97"/>
        <end position="118"/>
    </location>
</feature>
<sequence>MAYQPVSVVGPRSVRHVKPQPRARQGDAKDEERRPQTQEEQKSPPSLLKEHRDLAPPISSSRILLASPRSTRDRDGRELKQHLRGWLNNRSHLGLHHQPIGLAPRTYPPSPERSKIGCPRVNHRITRDLTKKLSRTLRIGTSPRSTTWISTMSLMIQETEMRNAESSNSNKGAITRHHHRRGRPDNGHRESRALTGL</sequence>
<feature type="region of interest" description="Disordered" evidence="1">
    <location>
        <begin position="162"/>
        <end position="197"/>
    </location>
</feature>
<dbReference type="EMBL" id="BSYO01000027">
    <property type="protein sequence ID" value="GMH24280.1"/>
    <property type="molecule type" value="Genomic_DNA"/>
</dbReference>
<dbReference type="AlphaFoldDB" id="A0AAD3T7A4"/>
<evidence type="ECO:0000313" key="2">
    <source>
        <dbReference type="EMBL" id="GMH24280.1"/>
    </source>
</evidence>
<protein>
    <submittedName>
        <fullName evidence="2">Uncharacterized protein</fullName>
    </submittedName>
</protein>
<name>A0AAD3T7A4_NEPGR</name>
<feature type="compositionally biased region" description="Basic and acidic residues" evidence="1">
    <location>
        <begin position="183"/>
        <end position="197"/>
    </location>
</feature>
<feature type="region of interest" description="Disordered" evidence="1">
    <location>
        <begin position="1"/>
        <end position="77"/>
    </location>
</feature>
<evidence type="ECO:0000256" key="1">
    <source>
        <dbReference type="SAM" id="MobiDB-lite"/>
    </source>
</evidence>
<gene>
    <name evidence="2" type="ORF">Nepgr_026123</name>
</gene>
<dbReference type="Proteomes" id="UP001279734">
    <property type="component" value="Unassembled WGS sequence"/>
</dbReference>
<accession>A0AAD3T7A4</accession>
<organism evidence="2 3">
    <name type="scientific">Nepenthes gracilis</name>
    <name type="common">Slender pitcher plant</name>
    <dbReference type="NCBI Taxonomy" id="150966"/>
    <lineage>
        <taxon>Eukaryota</taxon>
        <taxon>Viridiplantae</taxon>
        <taxon>Streptophyta</taxon>
        <taxon>Embryophyta</taxon>
        <taxon>Tracheophyta</taxon>
        <taxon>Spermatophyta</taxon>
        <taxon>Magnoliopsida</taxon>
        <taxon>eudicotyledons</taxon>
        <taxon>Gunneridae</taxon>
        <taxon>Pentapetalae</taxon>
        <taxon>Caryophyllales</taxon>
        <taxon>Nepenthaceae</taxon>
        <taxon>Nepenthes</taxon>
    </lineage>
</organism>
<evidence type="ECO:0000313" key="3">
    <source>
        <dbReference type="Proteomes" id="UP001279734"/>
    </source>
</evidence>
<reference evidence="2" key="1">
    <citation type="submission" date="2023-05" db="EMBL/GenBank/DDBJ databases">
        <title>Nepenthes gracilis genome sequencing.</title>
        <authorList>
            <person name="Fukushima K."/>
        </authorList>
    </citation>
    <scope>NUCLEOTIDE SEQUENCE</scope>
    <source>
        <strain evidence="2">SING2019-196</strain>
    </source>
</reference>
<keyword evidence="3" id="KW-1185">Reference proteome</keyword>
<feature type="compositionally biased region" description="Basic and acidic residues" evidence="1">
    <location>
        <begin position="24"/>
        <end position="54"/>
    </location>
</feature>